<dbReference type="GO" id="GO:0003755">
    <property type="term" value="F:peptidyl-prolyl cis-trans isomerase activity"/>
    <property type="evidence" value="ECO:0007669"/>
    <property type="project" value="UniProtKB-KW"/>
</dbReference>
<evidence type="ECO:0000313" key="9">
    <source>
        <dbReference type="Proteomes" id="UP001348817"/>
    </source>
</evidence>
<name>A0AAU9CKS6_9BACT</name>
<evidence type="ECO:0000259" key="7">
    <source>
        <dbReference type="PROSITE" id="PS50059"/>
    </source>
</evidence>
<reference evidence="8 9" key="1">
    <citation type="submission" date="2021-12" db="EMBL/GenBank/DDBJ databases">
        <title>Genome sequencing of bacteria with rrn-lacking chromosome and rrn-plasmid.</title>
        <authorList>
            <person name="Anda M."/>
            <person name="Iwasaki W."/>
        </authorList>
    </citation>
    <scope>NUCLEOTIDE SEQUENCE [LARGE SCALE GENOMIC DNA]</scope>
    <source>
        <strain evidence="8 9">DSM 100852</strain>
    </source>
</reference>
<evidence type="ECO:0000256" key="4">
    <source>
        <dbReference type="ARBA" id="ARBA00023110"/>
    </source>
</evidence>
<evidence type="ECO:0000256" key="2">
    <source>
        <dbReference type="ARBA" id="ARBA00006577"/>
    </source>
</evidence>
<gene>
    <name evidence="8" type="ORF">FUAX_10600</name>
</gene>
<comment type="catalytic activity">
    <reaction evidence="1 6">
        <text>[protein]-peptidylproline (omega=180) = [protein]-peptidylproline (omega=0)</text>
        <dbReference type="Rhea" id="RHEA:16237"/>
        <dbReference type="Rhea" id="RHEA-COMP:10747"/>
        <dbReference type="Rhea" id="RHEA-COMP:10748"/>
        <dbReference type="ChEBI" id="CHEBI:83833"/>
        <dbReference type="ChEBI" id="CHEBI:83834"/>
        <dbReference type="EC" id="5.2.1.8"/>
    </reaction>
</comment>
<dbReference type="InterPro" id="IPR046357">
    <property type="entry name" value="PPIase_dom_sf"/>
</dbReference>
<dbReference type="Pfam" id="PF00254">
    <property type="entry name" value="FKBP_C"/>
    <property type="match status" value="1"/>
</dbReference>
<dbReference type="KEGG" id="fax:FUAX_10600"/>
<evidence type="ECO:0000256" key="1">
    <source>
        <dbReference type="ARBA" id="ARBA00000971"/>
    </source>
</evidence>
<dbReference type="PANTHER" id="PTHR43811">
    <property type="entry name" value="FKBP-TYPE PEPTIDYL-PROLYL CIS-TRANS ISOMERASE FKPA"/>
    <property type="match status" value="1"/>
</dbReference>
<evidence type="ECO:0000313" key="8">
    <source>
        <dbReference type="EMBL" id="BDD08628.1"/>
    </source>
</evidence>
<dbReference type="Gene3D" id="3.10.50.40">
    <property type="match status" value="1"/>
</dbReference>
<dbReference type="EMBL" id="AP025314">
    <property type="protein sequence ID" value="BDD08628.1"/>
    <property type="molecule type" value="Genomic_DNA"/>
</dbReference>
<keyword evidence="5 6" id="KW-0413">Isomerase</keyword>
<feature type="domain" description="PPIase FKBP-type" evidence="7">
    <location>
        <begin position="255"/>
        <end position="377"/>
    </location>
</feature>
<dbReference type="PANTHER" id="PTHR43811:SF19">
    <property type="entry name" value="39 KDA FK506-BINDING NUCLEAR PROTEIN"/>
    <property type="match status" value="1"/>
</dbReference>
<comment type="similarity">
    <text evidence="2">Belongs to the FKBP-type PPIase family.</text>
</comment>
<dbReference type="Proteomes" id="UP001348817">
    <property type="component" value="Chromosome"/>
</dbReference>
<dbReference type="PROSITE" id="PS50059">
    <property type="entry name" value="FKBP_PPIASE"/>
    <property type="match status" value="1"/>
</dbReference>
<sequence>MEKRTEFHASVVTTNMKILKFTALPFVAIALAFSACQESTTSQFEEHLTNNDTEILQYLEDNNIKNDRLAKGLYIEKVVEVDTVGMSSDEKEKITLENNEKIGIFYKITSLSGTLAGENLDENGNLPTTVERISSSSSNIVPTAVARAIEEMKFVGDEVNIYAASYYGYNDSDWTLEAKDADDGKAHRVAPGQTILANVKVEARYSDDQLEEFEKTSIEKYIKDEKLDKYDVKELPTGERIVTIEKGTGERPKTSEYVAMTYAGTLLDGAKFDASAKENDEGVVEENPFVFILGAGQVIKGWDECISQMTVGDSSVLIIPSSQAYGGARDKDGNQNSRIGPYILPEIMRKDLMNKGDITKLPPDAVLVFHVKFLGNRDDALKYRD</sequence>
<protein>
    <recommendedName>
        <fullName evidence="3 6">peptidylprolyl isomerase</fullName>
        <ecNumber evidence="3 6">5.2.1.8</ecNumber>
    </recommendedName>
</protein>
<organism evidence="8 9">
    <name type="scientific">Fulvitalea axinellae</name>
    <dbReference type="NCBI Taxonomy" id="1182444"/>
    <lineage>
        <taxon>Bacteria</taxon>
        <taxon>Pseudomonadati</taxon>
        <taxon>Bacteroidota</taxon>
        <taxon>Cytophagia</taxon>
        <taxon>Cytophagales</taxon>
        <taxon>Persicobacteraceae</taxon>
        <taxon>Fulvitalea</taxon>
    </lineage>
</organism>
<evidence type="ECO:0000256" key="5">
    <source>
        <dbReference type="ARBA" id="ARBA00023235"/>
    </source>
</evidence>
<dbReference type="AlphaFoldDB" id="A0AAU9CKS6"/>
<accession>A0AAU9CKS6</accession>
<keyword evidence="9" id="KW-1185">Reference proteome</keyword>
<dbReference type="EC" id="5.2.1.8" evidence="3 6"/>
<proteinExistence type="inferred from homology"/>
<evidence type="ECO:0000256" key="6">
    <source>
        <dbReference type="PROSITE-ProRule" id="PRU00277"/>
    </source>
</evidence>
<dbReference type="SUPFAM" id="SSF54534">
    <property type="entry name" value="FKBP-like"/>
    <property type="match status" value="1"/>
</dbReference>
<keyword evidence="4 6" id="KW-0697">Rotamase</keyword>
<dbReference type="InterPro" id="IPR001179">
    <property type="entry name" value="PPIase_FKBP_dom"/>
</dbReference>
<evidence type="ECO:0000256" key="3">
    <source>
        <dbReference type="ARBA" id="ARBA00013194"/>
    </source>
</evidence>